<evidence type="ECO:0000313" key="4">
    <source>
        <dbReference type="Proteomes" id="UP000295511"/>
    </source>
</evidence>
<feature type="transmembrane region" description="Helical" evidence="1">
    <location>
        <begin position="67"/>
        <end position="91"/>
    </location>
</feature>
<feature type="transmembrane region" description="Helical" evidence="1">
    <location>
        <begin position="291"/>
        <end position="310"/>
    </location>
</feature>
<dbReference type="Pfam" id="PF01757">
    <property type="entry name" value="Acyl_transf_3"/>
    <property type="match status" value="1"/>
</dbReference>
<keyword evidence="1" id="KW-0812">Transmembrane</keyword>
<dbReference type="Proteomes" id="UP000295511">
    <property type="component" value="Unassembled WGS sequence"/>
</dbReference>
<name>A0A4V2ZTX1_9MICC</name>
<keyword evidence="1" id="KW-0472">Membrane</keyword>
<keyword evidence="1" id="KW-1133">Transmembrane helix</keyword>
<feature type="transmembrane region" description="Helical" evidence="1">
    <location>
        <begin position="179"/>
        <end position="200"/>
    </location>
</feature>
<dbReference type="GO" id="GO:0016747">
    <property type="term" value="F:acyltransferase activity, transferring groups other than amino-acyl groups"/>
    <property type="evidence" value="ECO:0007669"/>
    <property type="project" value="InterPro"/>
</dbReference>
<protein>
    <submittedName>
        <fullName evidence="3">Acyltransferase</fullName>
    </submittedName>
</protein>
<keyword evidence="3" id="KW-0012">Acyltransferase</keyword>
<proteinExistence type="predicted"/>
<gene>
    <name evidence="3" type="ORF">E1809_06720</name>
</gene>
<feature type="transmembrane region" description="Helical" evidence="1">
    <location>
        <begin position="112"/>
        <end position="135"/>
    </location>
</feature>
<evidence type="ECO:0000313" key="3">
    <source>
        <dbReference type="EMBL" id="TDF98464.1"/>
    </source>
</evidence>
<accession>A0A4V2ZTX1</accession>
<dbReference type="GO" id="GO:0016020">
    <property type="term" value="C:membrane"/>
    <property type="evidence" value="ECO:0007669"/>
    <property type="project" value="TreeGrafter"/>
</dbReference>
<feature type="transmembrane region" description="Helical" evidence="1">
    <location>
        <begin position="212"/>
        <end position="230"/>
    </location>
</feature>
<dbReference type="GO" id="GO:0009103">
    <property type="term" value="P:lipopolysaccharide biosynthetic process"/>
    <property type="evidence" value="ECO:0007669"/>
    <property type="project" value="TreeGrafter"/>
</dbReference>
<dbReference type="OrthoDB" id="5242306at2"/>
<comment type="caution">
    <text evidence="3">The sequence shown here is derived from an EMBL/GenBank/DDBJ whole genome shotgun (WGS) entry which is preliminary data.</text>
</comment>
<feature type="domain" description="Acyltransferase 3" evidence="2">
    <location>
        <begin position="35"/>
        <end position="406"/>
    </location>
</feature>
<dbReference type="PANTHER" id="PTHR23028:SF53">
    <property type="entry name" value="ACYL_TRANSF_3 DOMAIN-CONTAINING PROTEIN"/>
    <property type="match status" value="1"/>
</dbReference>
<feature type="transmembrane region" description="Helical" evidence="1">
    <location>
        <begin position="387"/>
        <end position="409"/>
    </location>
</feature>
<keyword evidence="4" id="KW-1185">Reference proteome</keyword>
<evidence type="ECO:0000259" key="2">
    <source>
        <dbReference type="Pfam" id="PF01757"/>
    </source>
</evidence>
<dbReference type="PANTHER" id="PTHR23028">
    <property type="entry name" value="ACETYLTRANSFERASE"/>
    <property type="match status" value="1"/>
</dbReference>
<feature type="transmembrane region" description="Helical" evidence="1">
    <location>
        <begin position="316"/>
        <end position="333"/>
    </location>
</feature>
<organism evidence="3 4">
    <name type="scientific">Arthrobacter terricola</name>
    <dbReference type="NCBI Taxonomy" id="2547396"/>
    <lineage>
        <taxon>Bacteria</taxon>
        <taxon>Bacillati</taxon>
        <taxon>Actinomycetota</taxon>
        <taxon>Actinomycetes</taxon>
        <taxon>Micrococcales</taxon>
        <taxon>Micrococcaceae</taxon>
        <taxon>Arthrobacter</taxon>
    </lineage>
</organism>
<dbReference type="EMBL" id="SMRU01000006">
    <property type="protein sequence ID" value="TDF98464.1"/>
    <property type="molecule type" value="Genomic_DNA"/>
</dbReference>
<feature type="transmembrane region" description="Helical" evidence="1">
    <location>
        <begin position="354"/>
        <end position="375"/>
    </location>
</feature>
<feature type="transmembrane region" description="Helical" evidence="1">
    <location>
        <begin position="41"/>
        <end position="61"/>
    </location>
</feature>
<sequence length="435" mass="47300">MGISCKLPRDRPTAWGNHVQDTIAARPSWGHRLGGIEGLRGVAAVIVVFYHLGLTASFHLLTGPLEVAFTLFNQGLTLFFVLSGFLLYRPFVSAIMQGKPLPSIRRYAYNRLLRIYPVYIVIFVVTGILVGAVYLKGSTHGFGPDNIGRLTDPLKIAANALLVQMFIPQYVMSGLPVSWSLTAEITFYFVLPLVAVLALWRIRKGANNTSALVWGPFAMVVVSLGIAAWSNDAASRMGSDEAGEFRFGQTGSAVLLRSFLAHADLFAYGMLAAVAVVLLHQRGVQRVHTGIKAAIVFGAALLVFIGIVLARPALSHLSGVAAALGLVAVVLPSSSRNGSLNRAARVLEWLPFRFTGVISYSIYLWHLPIIFWLITHHRTFGQDSVSVALNGLLVLAITLPLSALTYYAVERPAMKLKKSMVKTKKAETELAPIPR</sequence>
<dbReference type="InterPro" id="IPR002656">
    <property type="entry name" value="Acyl_transf_3_dom"/>
</dbReference>
<dbReference type="InterPro" id="IPR050879">
    <property type="entry name" value="Acyltransferase_3"/>
</dbReference>
<keyword evidence="3" id="KW-0808">Transferase</keyword>
<evidence type="ECO:0000256" key="1">
    <source>
        <dbReference type="SAM" id="Phobius"/>
    </source>
</evidence>
<dbReference type="AlphaFoldDB" id="A0A4V2ZTX1"/>
<reference evidence="3 4" key="1">
    <citation type="submission" date="2019-03" db="EMBL/GenBank/DDBJ databases">
        <title>Whole genome sequence of Arthrobacter sp JH1-1.</title>
        <authorList>
            <person name="Trinh H.N."/>
        </authorList>
    </citation>
    <scope>NUCLEOTIDE SEQUENCE [LARGE SCALE GENOMIC DNA]</scope>
    <source>
        <strain evidence="3 4">JH1-1</strain>
    </source>
</reference>
<feature type="transmembrane region" description="Helical" evidence="1">
    <location>
        <begin position="259"/>
        <end position="279"/>
    </location>
</feature>